<proteinExistence type="predicted"/>
<sequence length="292" mass="32382">MSGHHEHPVEIGEREPIHEHESGEIDPTELEERPGHPEVNIPVPSAFTDILHISGPTMGKLKVTKPQNTPESDVERQAKLQEILGKATTEAIVVAQNTSHIGSFARKTIPSTSMSPNLAIWKAFSKGPGSDPHAYTIPQEQMKAFLRANPDPQKNNYAIIDLRAPKDFDKNGRHIKGALHWPVTEEGPGLDTKYGLTFSGSARSTGRTAQPQQIAGFREKWRNLLPTQPWNTLQGKDVVFFHCAASANRTPHVATGYLEYGRPVNSDQKVVIIEQGYSSYDWGDLTEPYQLV</sequence>
<dbReference type="Gene3D" id="3.40.250.10">
    <property type="entry name" value="Rhodanese-like domain"/>
    <property type="match status" value="1"/>
</dbReference>
<dbReference type="GO" id="GO:0005634">
    <property type="term" value="C:nucleus"/>
    <property type="evidence" value="ECO:0007669"/>
    <property type="project" value="TreeGrafter"/>
</dbReference>
<protein>
    <recommendedName>
        <fullName evidence="2">Rhodanese domain-containing protein</fullName>
    </recommendedName>
</protein>
<dbReference type="PANTHER" id="PTHR10828">
    <property type="entry name" value="M-PHASE INDUCER PHOSPHATASE DUAL SPECIFICITY PHOSPHATASE CDC25"/>
    <property type="match status" value="1"/>
</dbReference>
<feature type="compositionally biased region" description="Basic and acidic residues" evidence="1">
    <location>
        <begin position="1"/>
        <end position="23"/>
    </location>
</feature>
<dbReference type="SMART" id="SM00450">
    <property type="entry name" value="RHOD"/>
    <property type="match status" value="1"/>
</dbReference>
<evidence type="ECO:0000256" key="1">
    <source>
        <dbReference type="SAM" id="MobiDB-lite"/>
    </source>
</evidence>
<dbReference type="PANTHER" id="PTHR10828:SF38">
    <property type="entry name" value="ARSENICAL-RESISTANCE PROTEIN 2-RELATED"/>
    <property type="match status" value="1"/>
</dbReference>
<organism evidence="3 4">
    <name type="scientific">Cerrena zonata</name>
    <dbReference type="NCBI Taxonomy" id="2478898"/>
    <lineage>
        <taxon>Eukaryota</taxon>
        <taxon>Fungi</taxon>
        <taxon>Dikarya</taxon>
        <taxon>Basidiomycota</taxon>
        <taxon>Agaricomycotina</taxon>
        <taxon>Agaricomycetes</taxon>
        <taxon>Polyporales</taxon>
        <taxon>Cerrenaceae</taxon>
        <taxon>Cerrena</taxon>
    </lineage>
</organism>
<name>A0AAW0G6V7_9APHY</name>
<dbReference type="AlphaFoldDB" id="A0AAW0G6V7"/>
<evidence type="ECO:0000313" key="3">
    <source>
        <dbReference type="EMBL" id="KAK7689083.1"/>
    </source>
</evidence>
<dbReference type="GO" id="GO:0005737">
    <property type="term" value="C:cytoplasm"/>
    <property type="evidence" value="ECO:0007669"/>
    <property type="project" value="TreeGrafter"/>
</dbReference>
<reference evidence="3 4" key="1">
    <citation type="submission" date="2022-09" db="EMBL/GenBank/DDBJ databases">
        <authorList>
            <person name="Palmer J.M."/>
        </authorList>
    </citation>
    <scope>NUCLEOTIDE SEQUENCE [LARGE SCALE GENOMIC DNA]</scope>
    <source>
        <strain evidence="3 4">DSM 7382</strain>
    </source>
</reference>
<evidence type="ECO:0000259" key="2">
    <source>
        <dbReference type="PROSITE" id="PS50206"/>
    </source>
</evidence>
<gene>
    <name evidence="3" type="ORF">QCA50_007774</name>
</gene>
<feature type="region of interest" description="Disordered" evidence="1">
    <location>
        <begin position="1"/>
        <end position="43"/>
    </location>
</feature>
<feature type="domain" description="Rhodanese" evidence="2">
    <location>
        <begin position="153"/>
        <end position="287"/>
    </location>
</feature>
<dbReference type="SUPFAM" id="SSF52821">
    <property type="entry name" value="Rhodanese/Cell cycle control phosphatase"/>
    <property type="match status" value="1"/>
</dbReference>
<dbReference type="InterPro" id="IPR036873">
    <property type="entry name" value="Rhodanese-like_dom_sf"/>
</dbReference>
<dbReference type="PROSITE" id="PS50206">
    <property type="entry name" value="RHODANESE_3"/>
    <property type="match status" value="1"/>
</dbReference>
<evidence type="ECO:0000313" key="4">
    <source>
        <dbReference type="Proteomes" id="UP001385951"/>
    </source>
</evidence>
<accession>A0AAW0G6V7</accession>
<dbReference type="EMBL" id="JASBNA010000009">
    <property type="protein sequence ID" value="KAK7689083.1"/>
    <property type="molecule type" value="Genomic_DNA"/>
</dbReference>
<dbReference type="Proteomes" id="UP001385951">
    <property type="component" value="Unassembled WGS sequence"/>
</dbReference>
<comment type="caution">
    <text evidence="3">The sequence shown here is derived from an EMBL/GenBank/DDBJ whole genome shotgun (WGS) entry which is preliminary data.</text>
</comment>
<dbReference type="GO" id="GO:0004725">
    <property type="term" value="F:protein tyrosine phosphatase activity"/>
    <property type="evidence" value="ECO:0007669"/>
    <property type="project" value="TreeGrafter"/>
</dbReference>
<keyword evidence="4" id="KW-1185">Reference proteome</keyword>
<dbReference type="InterPro" id="IPR001763">
    <property type="entry name" value="Rhodanese-like_dom"/>
</dbReference>